<dbReference type="InterPro" id="IPR014001">
    <property type="entry name" value="Helicase_ATP-bd"/>
</dbReference>
<dbReference type="PANTHER" id="PTHR10799">
    <property type="entry name" value="SNF2/RAD54 HELICASE FAMILY"/>
    <property type="match status" value="1"/>
</dbReference>
<reference evidence="13 14" key="1">
    <citation type="submission" date="2015-01" db="EMBL/GenBank/DDBJ databases">
        <title>The Genome Sequence of Ochroconis gallopava CBS43764.</title>
        <authorList>
            <consortium name="The Broad Institute Genomics Platform"/>
            <person name="Cuomo C."/>
            <person name="de Hoog S."/>
            <person name="Gorbushina A."/>
            <person name="Stielow B."/>
            <person name="Teixiera M."/>
            <person name="Abouelleil A."/>
            <person name="Chapman S.B."/>
            <person name="Priest M."/>
            <person name="Young S.K."/>
            <person name="Wortman J."/>
            <person name="Nusbaum C."/>
            <person name="Birren B."/>
        </authorList>
    </citation>
    <scope>NUCLEOTIDE SEQUENCE [LARGE SCALE GENOMIC DNA]</scope>
    <source>
        <strain evidence="13 14">CBS 43764</strain>
    </source>
</reference>
<dbReference type="STRING" id="253628.A0A0D1XJ60"/>
<evidence type="ECO:0000256" key="1">
    <source>
        <dbReference type="ARBA" id="ARBA00004123"/>
    </source>
</evidence>
<comment type="similarity">
    <text evidence="2">Belongs to the SNF2/RAD54 helicase family.</text>
</comment>
<evidence type="ECO:0000259" key="12">
    <source>
        <dbReference type="PROSITE" id="PS51194"/>
    </source>
</evidence>
<feature type="compositionally biased region" description="Polar residues" evidence="10">
    <location>
        <begin position="501"/>
        <end position="513"/>
    </location>
</feature>
<evidence type="ECO:0000256" key="9">
    <source>
        <dbReference type="SAM" id="Coils"/>
    </source>
</evidence>
<organism evidence="13 14">
    <name type="scientific">Verruconis gallopava</name>
    <dbReference type="NCBI Taxonomy" id="253628"/>
    <lineage>
        <taxon>Eukaryota</taxon>
        <taxon>Fungi</taxon>
        <taxon>Dikarya</taxon>
        <taxon>Ascomycota</taxon>
        <taxon>Pezizomycotina</taxon>
        <taxon>Dothideomycetes</taxon>
        <taxon>Pleosporomycetidae</taxon>
        <taxon>Venturiales</taxon>
        <taxon>Sympoventuriaceae</taxon>
        <taxon>Verruconis</taxon>
    </lineage>
</organism>
<dbReference type="RefSeq" id="XP_016212200.1">
    <property type="nucleotide sequence ID" value="XM_016360118.1"/>
</dbReference>
<feature type="compositionally biased region" description="Polar residues" evidence="10">
    <location>
        <begin position="527"/>
        <end position="544"/>
    </location>
</feature>
<dbReference type="Gene3D" id="3.40.50.300">
    <property type="entry name" value="P-loop containing nucleotide triphosphate hydrolases"/>
    <property type="match status" value="2"/>
</dbReference>
<dbReference type="InterPro" id="IPR044753">
    <property type="entry name" value="HELLS_N"/>
</dbReference>
<feature type="domain" description="Helicase C-terminal" evidence="12">
    <location>
        <begin position="652"/>
        <end position="823"/>
    </location>
</feature>
<feature type="compositionally biased region" description="Basic and acidic residues" evidence="10">
    <location>
        <begin position="30"/>
        <end position="75"/>
    </location>
</feature>
<feature type="compositionally biased region" description="Basic and acidic residues" evidence="10">
    <location>
        <begin position="113"/>
        <end position="135"/>
    </location>
</feature>
<feature type="region of interest" description="Disordered" evidence="10">
    <location>
        <begin position="1"/>
        <end position="75"/>
    </location>
</feature>
<dbReference type="FunCoup" id="A0A0D1XJ60">
    <property type="interactions" value="488"/>
</dbReference>
<feature type="compositionally biased region" description="Low complexity" evidence="10">
    <location>
        <begin position="1"/>
        <end position="20"/>
    </location>
</feature>
<evidence type="ECO:0000256" key="8">
    <source>
        <dbReference type="ARBA" id="ARBA00023242"/>
    </source>
</evidence>
<keyword evidence="3" id="KW-0547">Nucleotide-binding</keyword>
<dbReference type="GeneID" id="27314449"/>
<dbReference type="InterPro" id="IPR001650">
    <property type="entry name" value="Helicase_C-like"/>
</dbReference>
<dbReference type="GO" id="GO:0004386">
    <property type="term" value="F:helicase activity"/>
    <property type="evidence" value="ECO:0007669"/>
    <property type="project" value="UniProtKB-KW"/>
</dbReference>
<dbReference type="InterPro" id="IPR000330">
    <property type="entry name" value="SNF2_N"/>
</dbReference>
<dbReference type="SUPFAM" id="SSF52540">
    <property type="entry name" value="P-loop containing nucleoside triphosphate hydrolases"/>
    <property type="match status" value="2"/>
</dbReference>
<dbReference type="VEuPathDB" id="FungiDB:PV09_06476"/>
<evidence type="ECO:0000256" key="2">
    <source>
        <dbReference type="ARBA" id="ARBA00007025"/>
    </source>
</evidence>
<feature type="coiled-coil region" evidence="9">
    <location>
        <begin position="798"/>
        <end position="842"/>
    </location>
</feature>
<dbReference type="GO" id="GO:0005634">
    <property type="term" value="C:nucleus"/>
    <property type="evidence" value="ECO:0007669"/>
    <property type="project" value="UniProtKB-SubCell"/>
</dbReference>
<comment type="subcellular location">
    <subcellularLocation>
        <location evidence="1">Nucleus</location>
    </subcellularLocation>
</comment>
<evidence type="ECO:0000259" key="11">
    <source>
        <dbReference type="PROSITE" id="PS51192"/>
    </source>
</evidence>
<protein>
    <recommendedName>
        <fullName evidence="15">Lymphoid-specific helicase</fullName>
    </recommendedName>
</protein>
<dbReference type="Pfam" id="PF00271">
    <property type="entry name" value="Helicase_C"/>
    <property type="match status" value="1"/>
</dbReference>
<dbReference type="InterPro" id="IPR049730">
    <property type="entry name" value="SNF2/RAD54-like_C"/>
</dbReference>
<evidence type="ECO:0000313" key="14">
    <source>
        <dbReference type="Proteomes" id="UP000053259"/>
    </source>
</evidence>
<feature type="compositionally biased region" description="Acidic residues" evidence="10">
    <location>
        <begin position="103"/>
        <end position="112"/>
    </location>
</feature>
<dbReference type="SMART" id="SM00487">
    <property type="entry name" value="DEXDc"/>
    <property type="match status" value="1"/>
</dbReference>
<dbReference type="PROSITE" id="PS51192">
    <property type="entry name" value="HELICASE_ATP_BIND_1"/>
    <property type="match status" value="1"/>
</dbReference>
<evidence type="ECO:0000256" key="6">
    <source>
        <dbReference type="ARBA" id="ARBA00022840"/>
    </source>
</evidence>
<keyword evidence="4" id="KW-0378">Hydrolase</keyword>
<evidence type="ECO:0000256" key="3">
    <source>
        <dbReference type="ARBA" id="ARBA00022741"/>
    </source>
</evidence>
<sequence>MPASSSCSMSAGRSPRSTPASSPPPDMNNSEDRAQSDEMRHEIEEMARRRREEQAARDAEMEKKRNEDLKGGQKHMDDKFKALNYLLNQSKLWSAVMLSQMQQEDEGQEENDVVARDRAAEREEKAEQIAEESQRRATRAATSGGSGESPRKRGRPPKKAKKDGKISSYFKKDDLEAKSNKLTVAEAAREDADNEVKSSDVGIQNLKSAKQPKLVTGGTMRKYQLEGLEWLTSIHRNGLNGILADEMGLGKTIQTIAFLAYLREVQSYGPFLIAAPLSTTSNWLEEFKKWTPSVPVVLYHGTKQERAVIRKKHFRNPGTADFPVVITSYEMCMNDRNFLNKYQWGFLVIDEGHRLKNLDCRLIRELQTYPSANRLLITGTPLQNNLSELWSLLHFLMPQIFANFDQFESWFDFSELKQKQGYETILSEDRQKQLVTSLHAILKPFLLRRVKADVEKLLPKKREYILYAPLTTMQRELYQAILEGSSRKYLESKAAERLSMSRSVTPMSVSGRSSLGKRKASGHDSDCSTPAKSTKTSRESTPSRSVRIRKSKVQSYEELSDRKYFAQLEAEQSHHEPEELSSGAEEEHIFAETLALAKKQIGQKKLQNPIMQLRLCCDSPYNFFNPFLLEGQNGEAGEPDETLITTSGKMMLLDSLLPALFKDGHKVLIFSQFKTQLDLLEQYAWFRGWKVCRIDGSIPQAERQAQITAFNAPATGKNKKDAVNLFLLSTRAGGQGINLAAADTVILYDSDWNPQQDLQAQDRAHRIGQVNNVIVYRLATRGTVEQSLLETAEGKRRLEKLVIRKQRFREDNSKSRQEKDELEELQRLLRQSDGERIDLDAERAGALLTEDELKVLTDRSDEAYAKAEEGIALQSKMFKSVERVAENSLLDGFKA</sequence>
<evidence type="ECO:0000256" key="4">
    <source>
        <dbReference type="ARBA" id="ARBA00022801"/>
    </source>
</evidence>
<dbReference type="Pfam" id="PF00176">
    <property type="entry name" value="SNF2-rel_dom"/>
    <property type="match status" value="1"/>
</dbReference>
<keyword evidence="8" id="KW-0539">Nucleus</keyword>
<dbReference type="GO" id="GO:0016787">
    <property type="term" value="F:hydrolase activity"/>
    <property type="evidence" value="ECO:0007669"/>
    <property type="project" value="UniProtKB-KW"/>
</dbReference>
<dbReference type="CDD" id="cd18793">
    <property type="entry name" value="SF2_C_SNF"/>
    <property type="match status" value="1"/>
</dbReference>
<dbReference type="GO" id="GO:0005524">
    <property type="term" value="F:ATP binding"/>
    <property type="evidence" value="ECO:0007669"/>
    <property type="project" value="UniProtKB-KW"/>
</dbReference>
<feature type="domain" description="Helicase ATP-binding" evidence="11">
    <location>
        <begin position="232"/>
        <end position="399"/>
    </location>
</feature>
<dbReference type="Proteomes" id="UP000053259">
    <property type="component" value="Unassembled WGS sequence"/>
</dbReference>
<evidence type="ECO:0000256" key="7">
    <source>
        <dbReference type="ARBA" id="ARBA00023054"/>
    </source>
</evidence>
<name>A0A0D1XJ60_9PEZI</name>
<feature type="compositionally biased region" description="Basic residues" evidence="10">
    <location>
        <begin position="152"/>
        <end position="162"/>
    </location>
</feature>
<keyword evidence="7 9" id="KW-0175">Coiled coil</keyword>
<dbReference type="InterPro" id="IPR038718">
    <property type="entry name" value="SNF2-like_sf"/>
</dbReference>
<dbReference type="EMBL" id="KN847550">
    <property type="protein sequence ID" value="KIW02331.1"/>
    <property type="molecule type" value="Genomic_DNA"/>
</dbReference>
<dbReference type="AlphaFoldDB" id="A0A0D1XJ60"/>
<gene>
    <name evidence="13" type="ORF">PV09_06476</name>
</gene>
<proteinExistence type="inferred from homology"/>
<evidence type="ECO:0000313" key="13">
    <source>
        <dbReference type="EMBL" id="KIW02331.1"/>
    </source>
</evidence>
<keyword evidence="5" id="KW-0347">Helicase</keyword>
<dbReference type="FunFam" id="3.40.50.10810:FF:000015">
    <property type="entry name" value="lymphoid-specific helicase isoform X1"/>
    <property type="match status" value="1"/>
</dbReference>
<dbReference type="CDD" id="cd18009">
    <property type="entry name" value="DEXHc_HELLS_SMARCA6"/>
    <property type="match status" value="1"/>
</dbReference>
<feature type="region of interest" description="Disordered" evidence="10">
    <location>
        <begin position="100"/>
        <end position="167"/>
    </location>
</feature>
<evidence type="ECO:0008006" key="15">
    <source>
        <dbReference type="Google" id="ProtNLM"/>
    </source>
</evidence>
<keyword evidence="14" id="KW-1185">Reference proteome</keyword>
<accession>A0A0D1XJ60</accession>
<dbReference type="PROSITE" id="PS51194">
    <property type="entry name" value="HELICASE_CTER"/>
    <property type="match status" value="1"/>
</dbReference>
<keyword evidence="6" id="KW-0067">ATP-binding</keyword>
<dbReference type="InterPro" id="IPR027417">
    <property type="entry name" value="P-loop_NTPase"/>
</dbReference>
<evidence type="ECO:0000256" key="5">
    <source>
        <dbReference type="ARBA" id="ARBA00022806"/>
    </source>
</evidence>
<evidence type="ECO:0000256" key="10">
    <source>
        <dbReference type="SAM" id="MobiDB-lite"/>
    </source>
</evidence>
<dbReference type="OrthoDB" id="5857104at2759"/>
<dbReference type="SMART" id="SM00490">
    <property type="entry name" value="HELICc"/>
    <property type="match status" value="1"/>
</dbReference>
<dbReference type="InParanoid" id="A0A0D1XJ60"/>
<dbReference type="Gene3D" id="3.40.50.10810">
    <property type="entry name" value="Tandem AAA-ATPase domain"/>
    <property type="match status" value="1"/>
</dbReference>
<dbReference type="HOGENOM" id="CLU_000315_17_3_1"/>
<feature type="region of interest" description="Disordered" evidence="10">
    <location>
        <begin position="501"/>
        <end position="553"/>
    </location>
</feature>